<reference evidence="4" key="1">
    <citation type="submission" date="2023-10" db="EMBL/GenBank/DDBJ databases">
        <title>Genome assembly of Pristionchus species.</title>
        <authorList>
            <person name="Yoshida K."/>
            <person name="Sommer R.J."/>
        </authorList>
    </citation>
    <scope>NUCLEOTIDE SEQUENCE</scope>
    <source>
        <strain evidence="4">RS5133</strain>
    </source>
</reference>
<dbReference type="PANTHER" id="PTHR11567:SF210">
    <property type="entry name" value="ACID PHOSPHATASE 5-RELATED"/>
    <property type="match status" value="1"/>
</dbReference>
<evidence type="ECO:0000313" key="4">
    <source>
        <dbReference type="EMBL" id="GMT11825.1"/>
    </source>
</evidence>
<dbReference type="InterPro" id="IPR000560">
    <property type="entry name" value="His_Pase_clade-2"/>
</dbReference>
<dbReference type="InterPro" id="IPR050645">
    <property type="entry name" value="Histidine_acid_phosphatase"/>
</dbReference>
<dbReference type="PANTHER" id="PTHR11567">
    <property type="entry name" value="ACID PHOSPHATASE-RELATED"/>
    <property type="match status" value="1"/>
</dbReference>
<organism evidence="4 5">
    <name type="scientific">Pristionchus fissidentatus</name>
    <dbReference type="NCBI Taxonomy" id="1538716"/>
    <lineage>
        <taxon>Eukaryota</taxon>
        <taxon>Metazoa</taxon>
        <taxon>Ecdysozoa</taxon>
        <taxon>Nematoda</taxon>
        <taxon>Chromadorea</taxon>
        <taxon>Rhabditida</taxon>
        <taxon>Rhabditina</taxon>
        <taxon>Diplogasteromorpha</taxon>
        <taxon>Diplogasteroidea</taxon>
        <taxon>Neodiplogasteridae</taxon>
        <taxon>Pristionchus</taxon>
    </lineage>
</organism>
<comment type="similarity">
    <text evidence="2">Belongs to the histidine acid phosphatase family.</text>
</comment>
<accession>A0AAV5UX20</accession>
<gene>
    <name evidence="4" type="ORF">PFISCL1PPCAC_3122</name>
</gene>
<dbReference type="CDD" id="cd07061">
    <property type="entry name" value="HP_HAP_like"/>
    <property type="match status" value="1"/>
</dbReference>
<evidence type="ECO:0008006" key="6">
    <source>
        <dbReference type="Google" id="ProtNLM"/>
    </source>
</evidence>
<evidence type="ECO:0000256" key="3">
    <source>
        <dbReference type="SAM" id="SignalP"/>
    </source>
</evidence>
<comment type="catalytic activity">
    <reaction evidence="1">
        <text>a phosphate monoester + H2O = an alcohol + phosphate</text>
        <dbReference type="Rhea" id="RHEA:15017"/>
        <dbReference type="ChEBI" id="CHEBI:15377"/>
        <dbReference type="ChEBI" id="CHEBI:30879"/>
        <dbReference type="ChEBI" id="CHEBI:43474"/>
        <dbReference type="ChEBI" id="CHEBI:67140"/>
        <dbReference type="EC" id="3.1.3.2"/>
    </reaction>
</comment>
<comment type="caution">
    <text evidence="4">The sequence shown here is derived from an EMBL/GenBank/DDBJ whole genome shotgun (WGS) entry which is preliminary data.</text>
</comment>
<evidence type="ECO:0000313" key="5">
    <source>
        <dbReference type="Proteomes" id="UP001432322"/>
    </source>
</evidence>
<evidence type="ECO:0000256" key="1">
    <source>
        <dbReference type="ARBA" id="ARBA00000032"/>
    </source>
</evidence>
<dbReference type="GO" id="GO:0003993">
    <property type="term" value="F:acid phosphatase activity"/>
    <property type="evidence" value="ECO:0007669"/>
    <property type="project" value="UniProtKB-EC"/>
</dbReference>
<dbReference type="AlphaFoldDB" id="A0AAV5UX20"/>
<dbReference type="EMBL" id="BTSY01000001">
    <property type="protein sequence ID" value="GMT11825.1"/>
    <property type="molecule type" value="Genomic_DNA"/>
</dbReference>
<keyword evidence="5" id="KW-1185">Reference proteome</keyword>
<dbReference type="Pfam" id="PF00328">
    <property type="entry name" value="His_Phos_2"/>
    <property type="match status" value="1"/>
</dbReference>
<name>A0AAV5UX20_9BILA</name>
<sequence>VSKSVRDTMATVLPVWLALLSISAVTGEQLLLVQSVCRHGQRIPTTTYPNDPYDEAFWGTPLGELTKKGMSQQFAQGKRMRKMYVEDNQFMSGKYSRYETYVFSSDMPRCSQSAQAYIAAFFTGSPTFPSGVNDWPSSWTPIPVHTVPLEDDYLTGSPLACARLNRIANEQMKTRGFQDFLASNWKLFYIINANTGEEESYTFNTIADFYEILSVQRDNFNLTLPEWVTDDFYAKLVNAFEAGNDFTQGKAGFGLPLNSEIVKLSIGFLLNEWIGNINNVIDNSSTLKYTSYYAHDITVGSILIGLGVKDELMGPASPDFASTIVAELWEKEGSHFIKLLFSFNADTEFVPFTGMIAGCGSDLCPLSAFLQITEQFVATDPKVCDT</sequence>
<dbReference type="PROSITE" id="PS00616">
    <property type="entry name" value="HIS_ACID_PHOSPHAT_1"/>
    <property type="match status" value="1"/>
</dbReference>
<dbReference type="SUPFAM" id="SSF53254">
    <property type="entry name" value="Phosphoglycerate mutase-like"/>
    <property type="match status" value="1"/>
</dbReference>
<evidence type="ECO:0000256" key="2">
    <source>
        <dbReference type="ARBA" id="ARBA00005375"/>
    </source>
</evidence>
<feature type="non-terminal residue" evidence="4">
    <location>
        <position position="1"/>
    </location>
</feature>
<dbReference type="InterPro" id="IPR033379">
    <property type="entry name" value="Acid_Pase_AS"/>
</dbReference>
<feature type="chain" id="PRO_5043831676" description="Phosphatase" evidence="3">
    <location>
        <begin position="28"/>
        <end position="386"/>
    </location>
</feature>
<dbReference type="Gene3D" id="3.40.50.1240">
    <property type="entry name" value="Phosphoglycerate mutase-like"/>
    <property type="match status" value="1"/>
</dbReference>
<dbReference type="InterPro" id="IPR029033">
    <property type="entry name" value="His_PPase_superfam"/>
</dbReference>
<feature type="signal peptide" evidence="3">
    <location>
        <begin position="1"/>
        <end position="27"/>
    </location>
</feature>
<keyword evidence="3" id="KW-0732">Signal</keyword>
<protein>
    <recommendedName>
        <fullName evidence="6">Phosphatase</fullName>
    </recommendedName>
</protein>
<proteinExistence type="inferred from homology"/>
<dbReference type="Proteomes" id="UP001432322">
    <property type="component" value="Unassembled WGS sequence"/>
</dbReference>